<evidence type="ECO:0000313" key="6">
    <source>
        <dbReference type="EMBL" id="KAG6533460.1"/>
    </source>
</evidence>
<feature type="region of interest" description="Disordered" evidence="5">
    <location>
        <begin position="1"/>
        <end position="23"/>
    </location>
</feature>
<dbReference type="InterPro" id="IPR002554">
    <property type="entry name" value="PP2A_B56"/>
</dbReference>
<evidence type="ECO:0000313" key="7">
    <source>
        <dbReference type="Proteomes" id="UP000734854"/>
    </source>
</evidence>
<dbReference type="GO" id="GO:0005737">
    <property type="term" value="C:cytoplasm"/>
    <property type="evidence" value="ECO:0007669"/>
    <property type="project" value="UniProtKB-SubCell"/>
</dbReference>
<gene>
    <name evidence="6" type="ORF">ZIOFF_007331</name>
</gene>
<dbReference type="GO" id="GO:0000159">
    <property type="term" value="C:protein phosphatase type 2A complex"/>
    <property type="evidence" value="ECO:0007669"/>
    <property type="project" value="InterPro"/>
</dbReference>
<evidence type="ECO:0000256" key="4">
    <source>
        <dbReference type="PIRNR" id="PIRNR028043"/>
    </source>
</evidence>
<dbReference type="PANTHER" id="PTHR10257">
    <property type="entry name" value="SERINE/THREONINE PROTEIN PHOSPHATASE 2A PP2A REGULATORY SUBUNIT B"/>
    <property type="match status" value="1"/>
</dbReference>
<comment type="similarity">
    <text evidence="2">Belongs to the phosphatase 2A regulatory subunit B56 family.</text>
</comment>
<sequence>MWKQFLSKLPRKSSKSDSSPAQACLNGNPIRWTRSGNVVPSRSSTVKRTASAIFPSSVVTSIEPLLLFKDVPHTEKKNLFISKLNLCCVVFDFSDPDKNTAEKDMKRQTLLDLIEYVDAGSSRFTESMISASCKMFASNLFRAFPPNIRSSSVGGEAEEEKPMFEPAWSHLQLVYDLLLKFIESSSLDAKIGKKYVDHSFILRLLHLFDSEDPRERECLKAILHRIYGKFMVHRPFIREVVSNIFCQFVFETERHNGIAELLEVFGSIISGFALPLKEEHKLFLWKVIIPLHKPKTIGIYLQQLTYCVAQFVEKEPKLATSVVNGLLRYWPVTNSQKEVMFLSELEEILEITNEVEIQECMLPLFRRIAYCINSFHFQVAERALFMWNNDHLISLVSHNRQTIMPLILPALERNIHSHWNQAVLNLTRNVKKLLHEMDEELFLACENNFEQEEMEQKIAEEKRRMTWHRLENSAAFQPLAGNTAVLIRPPLVSPVVAAARS</sequence>
<accession>A0A8J5IDI1</accession>
<keyword evidence="7" id="KW-1185">Reference proteome</keyword>
<comment type="caution">
    <text evidence="6">The sequence shown here is derived from an EMBL/GenBank/DDBJ whole genome shotgun (WGS) entry which is preliminary data.</text>
</comment>
<dbReference type="GO" id="GO:0019888">
    <property type="term" value="F:protein phosphatase regulator activity"/>
    <property type="evidence" value="ECO:0007669"/>
    <property type="project" value="InterPro"/>
</dbReference>
<dbReference type="PANTHER" id="PTHR10257:SF31">
    <property type="entry name" value="SERINE_THREONINE PROTEIN PHOSPHATASE 2A 57 KDA REGULATORY SUBUNIT B' KAPPA ISOFORM"/>
    <property type="match status" value="1"/>
</dbReference>
<dbReference type="FunFam" id="1.25.10.10:FF:000041">
    <property type="entry name" value="Serine/threonine protein phosphatase 2A regulatory subunit"/>
    <property type="match status" value="1"/>
</dbReference>
<evidence type="ECO:0000256" key="3">
    <source>
        <dbReference type="ARBA" id="ARBA00022490"/>
    </source>
</evidence>
<protein>
    <recommendedName>
        <fullName evidence="4">Serine/threonine protein phosphatase 2A regulatory subunit</fullName>
    </recommendedName>
</protein>
<dbReference type="OrthoDB" id="10264446at2759"/>
<reference evidence="6 7" key="1">
    <citation type="submission" date="2020-08" db="EMBL/GenBank/DDBJ databases">
        <title>Plant Genome Project.</title>
        <authorList>
            <person name="Zhang R.-G."/>
        </authorList>
    </citation>
    <scope>NUCLEOTIDE SEQUENCE [LARGE SCALE GENOMIC DNA]</scope>
    <source>
        <tissue evidence="6">Rhizome</tissue>
    </source>
</reference>
<comment type="subcellular location">
    <subcellularLocation>
        <location evidence="1">Cytoplasm</location>
    </subcellularLocation>
</comment>
<dbReference type="Pfam" id="PF01603">
    <property type="entry name" value="B56"/>
    <property type="match status" value="1"/>
</dbReference>
<name>A0A8J5IDI1_ZINOF</name>
<organism evidence="6 7">
    <name type="scientific">Zingiber officinale</name>
    <name type="common">Ginger</name>
    <name type="synonym">Amomum zingiber</name>
    <dbReference type="NCBI Taxonomy" id="94328"/>
    <lineage>
        <taxon>Eukaryota</taxon>
        <taxon>Viridiplantae</taxon>
        <taxon>Streptophyta</taxon>
        <taxon>Embryophyta</taxon>
        <taxon>Tracheophyta</taxon>
        <taxon>Spermatophyta</taxon>
        <taxon>Magnoliopsida</taxon>
        <taxon>Liliopsida</taxon>
        <taxon>Zingiberales</taxon>
        <taxon>Zingiberaceae</taxon>
        <taxon>Zingiber</taxon>
    </lineage>
</organism>
<evidence type="ECO:0000256" key="1">
    <source>
        <dbReference type="ARBA" id="ARBA00004496"/>
    </source>
</evidence>
<dbReference type="EMBL" id="JACMSC010000002">
    <property type="protein sequence ID" value="KAG6533460.1"/>
    <property type="molecule type" value="Genomic_DNA"/>
</dbReference>
<keyword evidence="3" id="KW-0963">Cytoplasm</keyword>
<evidence type="ECO:0000256" key="2">
    <source>
        <dbReference type="ARBA" id="ARBA00009745"/>
    </source>
</evidence>
<evidence type="ECO:0000256" key="5">
    <source>
        <dbReference type="SAM" id="MobiDB-lite"/>
    </source>
</evidence>
<dbReference type="AlphaFoldDB" id="A0A8J5IDI1"/>
<dbReference type="PIRSF" id="PIRSF028043">
    <property type="entry name" value="PP2A_B56"/>
    <property type="match status" value="1"/>
</dbReference>
<proteinExistence type="inferred from homology"/>
<dbReference type="GO" id="GO:0007165">
    <property type="term" value="P:signal transduction"/>
    <property type="evidence" value="ECO:0007669"/>
    <property type="project" value="InterPro"/>
</dbReference>
<dbReference type="Proteomes" id="UP000734854">
    <property type="component" value="Unassembled WGS sequence"/>
</dbReference>
<comment type="function">
    <text evidence="4">The B regulatory subunit might modulate substrate selectivity and catalytic activity, and also might direct the localization of the catalytic enzyme to a particular subcellular compartment.</text>
</comment>